<dbReference type="InterPro" id="IPR051788">
    <property type="entry name" value="MFS_Transporter"/>
</dbReference>
<feature type="transmembrane region" description="Helical" evidence="7">
    <location>
        <begin position="312"/>
        <end position="334"/>
    </location>
</feature>
<proteinExistence type="inferred from homology"/>
<evidence type="ECO:0000259" key="8">
    <source>
        <dbReference type="PROSITE" id="PS50850"/>
    </source>
</evidence>
<keyword evidence="4 7" id="KW-0812">Transmembrane</keyword>
<evidence type="ECO:0000256" key="6">
    <source>
        <dbReference type="ARBA" id="ARBA00023136"/>
    </source>
</evidence>
<feature type="transmembrane region" description="Helical" evidence="7">
    <location>
        <begin position="284"/>
        <end position="305"/>
    </location>
</feature>
<dbReference type="InterPro" id="IPR036259">
    <property type="entry name" value="MFS_trans_sf"/>
</dbReference>
<sequence>MTLPRGQWPLYAVGFLAFFTMGLLQAGYGPSYPTLAREFQLTLDRVAFVTSLHFFGSASGPLLLGVLLTRLSLRNGLGLGSLLLVLGVAGVALASSWPLLLAAALLGGLGFGMLSAGFNLVFAELGPGPANLVNGVFGVGSVVSPLLVLAAGQQAHAPPFWMIGVLAAVLVPGVRVLRPRPVQAAQEQGADGWSRPLLALFLLAFFLYVGIETGLGSWITAYLQAQRSPRPELITSLYWLALTVGRFVFAFLGSRVSMFATLLFGSAGAALCALAAALPVAAPVAFVLAGFCVAPLFATLLSWLTRVLPSTLAPYALTVGSLGGAVLPALSGLLSRQFGMVSIPLTSAAVAALLLALVLLIRRQAGSSRPRQPQQSL</sequence>
<dbReference type="InterPro" id="IPR011701">
    <property type="entry name" value="MFS"/>
</dbReference>
<dbReference type="AlphaFoldDB" id="A0AAU7U990"/>
<keyword evidence="5 7" id="KW-1133">Transmembrane helix</keyword>
<evidence type="ECO:0000256" key="2">
    <source>
        <dbReference type="ARBA" id="ARBA00008335"/>
    </source>
</evidence>
<gene>
    <name evidence="9" type="ORF">ABOD76_16860</name>
</gene>
<dbReference type="PANTHER" id="PTHR23514:SF3">
    <property type="entry name" value="BYPASS OF STOP CODON PROTEIN 6"/>
    <property type="match status" value="1"/>
</dbReference>
<feature type="transmembrane region" description="Helical" evidence="7">
    <location>
        <begin position="76"/>
        <end position="94"/>
    </location>
</feature>
<dbReference type="GO" id="GO:0022857">
    <property type="term" value="F:transmembrane transporter activity"/>
    <property type="evidence" value="ECO:0007669"/>
    <property type="project" value="InterPro"/>
</dbReference>
<keyword evidence="3" id="KW-0813">Transport</keyword>
<feature type="transmembrane region" description="Helical" evidence="7">
    <location>
        <begin position="340"/>
        <end position="361"/>
    </location>
</feature>
<evidence type="ECO:0000313" key="9">
    <source>
        <dbReference type="EMBL" id="XBV85093.1"/>
    </source>
</evidence>
<comment type="subcellular location">
    <subcellularLocation>
        <location evidence="1">Endomembrane system</location>
        <topology evidence="1">Multi-pass membrane protein</topology>
    </subcellularLocation>
</comment>
<feature type="transmembrane region" description="Helical" evidence="7">
    <location>
        <begin position="233"/>
        <end position="252"/>
    </location>
</feature>
<feature type="transmembrane region" description="Helical" evidence="7">
    <location>
        <begin position="158"/>
        <end position="177"/>
    </location>
</feature>
<reference evidence="9" key="1">
    <citation type="submission" date="2024-06" db="EMBL/GenBank/DDBJ databases">
        <title>Draft Genome Sequence of Deinococcus sonorensis Type Strain KR-87, a Biofilm Producing Representative of the Genus Deinococcus.</title>
        <authorList>
            <person name="Boren L.S."/>
            <person name="Grosso R.A."/>
            <person name="Hugenberg-Cox A.N."/>
            <person name="Hill J.T.E."/>
            <person name="Albert C.M."/>
            <person name="Tuohy J.M."/>
        </authorList>
    </citation>
    <scope>NUCLEOTIDE SEQUENCE</scope>
    <source>
        <strain evidence="9">KR-87</strain>
    </source>
</reference>
<dbReference type="InterPro" id="IPR020846">
    <property type="entry name" value="MFS_dom"/>
</dbReference>
<evidence type="ECO:0000256" key="4">
    <source>
        <dbReference type="ARBA" id="ARBA00022692"/>
    </source>
</evidence>
<feature type="transmembrane region" description="Helical" evidence="7">
    <location>
        <begin position="132"/>
        <end position="152"/>
    </location>
</feature>
<accession>A0AAU7U990</accession>
<feature type="transmembrane region" description="Helical" evidence="7">
    <location>
        <begin position="197"/>
        <end position="221"/>
    </location>
</feature>
<comment type="similarity">
    <text evidence="2">Belongs to the major facilitator superfamily.</text>
</comment>
<name>A0AAU7U990_9DEIO</name>
<dbReference type="EMBL" id="CP158299">
    <property type="protein sequence ID" value="XBV85093.1"/>
    <property type="molecule type" value="Genomic_DNA"/>
</dbReference>
<feature type="transmembrane region" description="Helical" evidence="7">
    <location>
        <begin position="48"/>
        <end position="69"/>
    </location>
</feature>
<organism evidence="9">
    <name type="scientific">Deinococcus sonorensis KR-87</name>
    <dbReference type="NCBI Taxonomy" id="694439"/>
    <lineage>
        <taxon>Bacteria</taxon>
        <taxon>Thermotogati</taxon>
        <taxon>Deinococcota</taxon>
        <taxon>Deinococci</taxon>
        <taxon>Deinococcales</taxon>
        <taxon>Deinococcaceae</taxon>
        <taxon>Deinococcus</taxon>
    </lineage>
</organism>
<feature type="domain" description="Major facilitator superfamily (MFS) profile" evidence="8">
    <location>
        <begin position="10"/>
        <end position="364"/>
    </location>
</feature>
<evidence type="ECO:0000256" key="3">
    <source>
        <dbReference type="ARBA" id="ARBA00022448"/>
    </source>
</evidence>
<evidence type="ECO:0000256" key="7">
    <source>
        <dbReference type="SAM" id="Phobius"/>
    </source>
</evidence>
<feature type="transmembrane region" description="Helical" evidence="7">
    <location>
        <begin position="259"/>
        <end position="278"/>
    </location>
</feature>
<dbReference type="KEGG" id="dsc:ABOD76_16860"/>
<dbReference type="GO" id="GO:0012505">
    <property type="term" value="C:endomembrane system"/>
    <property type="evidence" value="ECO:0007669"/>
    <property type="project" value="UniProtKB-SubCell"/>
</dbReference>
<feature type="transmembrane region" description="Helical" evidence="7">
    <location>
        <begin position="100"/>
        <end position="120"/>
    </location>
</feature>
<dbReference type="Pfam" id="PF07690">
    <property type="entry name" value="MFS_1"/>
    <property type="match status" value="1"/>
</dbReference>
<evidence type="ECO:0000256" key="1">
    <source>
        <dbReference type="ARBA" id="ARBA00004127"/>
    </source>
</evidence>
<dbReference type="PROSITE" id="PS50850">
    <property type="entry name" value="MFS"/>
    <property type="match status" value="1"/>
</dbReference>
<dbReference type="Gene3D" id="1.20.1250.20">
    <property type="entry name" value="MFS general substrate transporter like domains"/>
    <property type="match status" value="2"/>
</dbReference>
<dbReference type="SUPFAM" id="SSF103473">
    <property type="entry name" value="MFS general substrate transporter"/>
    <property type="match status" value="1"/>
</dbReference>
<evidence type="ECO:0000256" key="5">
    <source>
        <dbReference type="ARBA" id="ARBA00022989"/>
    </source>
</evidence>
<keyword evidence="6 7" id="KW-0472">Membrane</keyword>
<feature type="transmembrane region" description="Helical" evidence="7">
    <location>
        <begin position="9"/>
        <end position="28"/>
    </location>
</feature>
<protein>
    <submittedName>
        <fullName evidence="9">MFS transporter</fullName>
    </submittedName>
</protein>
<dbReference type="PANTHER" id="PTHR23514">
    <property type="entry name" value="BYPASS OF STOP CODON PROTEIN 6"/>
    <property type="match status" value="1"/>
</dbReference>
<dbReference type="GO" id="GO:0016020">
    <property type="term" value="C:membrane"/>
    <property type="evidence" value="ECO:0007669"/>
    <property type="project" value="TreeGrafter"/>
</dbReference>
<dbReference type="RefSeq" id="WP_350243130.1">
    <property type="nucleotide sequence ID" value="NZ_CP158299.1"/>
</dbReference>